<gene>
    <name evidence="3" type="ORF">BRPE64_DCDS12200</name>
</gene>
<keyword evidence="3" id="KW-0614">Plasmid</keyword>
<organism evidence="3 4">
    <name type="scientific">Caballeronia insecticola</name>
    <dbReference type="NCBI Taxonomy" id="758793"/>
    <lineage>
        <taxon>Bacteria</taxon>
        <taxon>Pseudomonadati</taxon>
        <taxon>Pseudomonadota</taxon>
        <taxon>Betaproteobacteria</taxon>
        <taxon>Burkholderiales</taxon>
        <taxon>Burkholderiaceae</taxon>
        <taxon>Caballeronia</taxon>
    </lineage>
</organism>
<keyword evidence="3" id="KW-0378">Hydrolase</keyword>
<dbReference type="Gene3D" id="3.40.50.1820">
    <property type="entry name" value="alpha/beta hydrolase"/>
    <property type="match status" value="1"/>
</dbReference>
<dbReference type="Gene3D" id="3.10.450.50">
    <property type="match status" value="1"/>
</dbReference>
<dbReference type="SUPFAM" id="SSF54427">
    <property type="entry name" value="NTF2-like"/>
    <property type="match status" value="1"/>
</dbReference>
<dbReference type="InterPro" id="IPR002925">
    <property type="entry name" value="Dienelactn_hydro"/>
</dbReference>
<geneLocation type="plasmid" evidence="3 4">
    <name>p1</name>
</geneLocation>
<dbReference type="GO" id="GO:0030638">
    <property type="term" value="P:polyketide metabolic process"/>
    <property type="evidence" value="ECO:0007669"/>
    <property type="project" value="InterPro"/>
</dbReference>
<dbReference type="KEGG" id="buo:BRPE64_DCDS12200"/>
<dbReference type="InterPro" id="IPR037401">
    <property type="entry name" value="SnoaL-like"/>
</dbReference>
<feature type="domain" description="Dienelactone hydrolase" evidence="1">
    <location>
        <begin position="22"/>
        <end position="210"/>
    </location>
</feature>
<dbReference type="AlphaFoldDB" id="R4X4D8"/>
<sequence>METQTMSGTFIDITLRDGTNLPGYVTNPEKGSGPGLVLLHDAAGLDDFIQRTADLLAEEGYVVLAPRLPAHDPKPGGMAAENFAALVDGLRALPQHAGKIGVVGFGRGGRLATRIAAQADVDCAACYYADDFADCLADIPTIRCPIAFHFAEVGAHDQPDSAAEFANKPHIERYVYPGCAPGFADPASAHYDKPAALMAYSRTLALLRRVMGPHFDLNHLWEQHCYYEFATRDVDSVMTTMVAEPYVNHVPTMTGGVGHDQLKRFYKYHFVHSNPADTKLIPVSRTIGADRVVDEFVFCATHDREIDWLLPGLAPTGRYFEVPMLAVIRFRGDKLYNEHIYWDQASVLVQIGVLNPQGLPVAGRQTAQKLIDETLPSNALMPNWASSEGKPI</sequence>
<feature type="domain" description="SnoaL-like" evidence="2">
    <location>
        <begin position="226"/>
        <end position="335"/>
    </location>
</feature>
<protein>
    <submittedName>
        <fullName evidence="3">Putative dienelactone hydrolase family protein</fullName>
    </submittedName>
</protein>
<reference evidence="3 4" key="2">
    <citation type="journal article" date="2018" name="Int. J. Syst. Evol. Microbiol.">
        <title>Burkholderia insecticola sp. nov., a gut symbiotic bacterium of the bean bug Riptortus pedestris.</title>
        <authorList>
            <person name="Takeshita K."/>
            <person name="Tamaki H."/>
            <person name="Ohbayashi T."/>
            <person name="Meng X.-Y."/>
            <person name="Sone T."/>
            <person name="Mitani Y."/>
            <person name="Peeters C."/>
            <person name="Kikuchi Y."/>
            <person name="Vandamme P."/>
        </authorList>
    </citation>
    <scope>NUCLEOTIDE SEQUENCE [LARGE SCALE GENOMIC DNA]</scope>
    <source>
        <strain evidence="3">RPE64</strain>
        <plasmid evidence="3 4">p1</plasmid>
    </source>
</reference>
<accession>R4X4D8</accession>
<dbReference type="InterPro" id="IPR009959">
    <property type="entry name" value="Cyclase_SnoaL-like"/>
</dbReference>
<dbReference type="Proteomes" id="UP000013966">
    <property type="component" value="Plasmid p1"/>
</dbReference>
<dbReference type="PANTHER" id="PTHR38436">
    <property type="entry name" value="POLYKETIDE CYCLASE SNOAL-LIKE DOMAIN"/>
    <property type="match status" value="1"/>
</dbReference>
<dbReference type="PATRIC" id="fig|758793.3.peg.6361"/>
<reference evidence="3 4" key="1">
    <citation type="journal article" date="2013" name="Genome Announc.">
        <title>Complete Genome Sequence of Burkholderia sp. Strain RPE64, Bacterial Symbiont of the Bean Bug Riptortus pedestris.</title>
        <authorList>
            <person name="Shibata T.F."/>
            <person name="Maeda T."/>
            <person name="Nikoh N."/>
            <person name="Yamaguchi K."/>
            <person name="Oshima K."/>
            <person name="Hattori M."/>
            <person name="Nishiyama T."/>
            <person name="Hasebe M."/>
            <person name="Fukatsu T."/>
            <person name="Kikuchi Y."/>
            <person name="Shigenobu S."/>
        </authorList>
    </citation>
    <scope>NUCLEOTIDE SEQUENCE [LARGE SCALE GENOMIC DNA]</scope>
    <source>
        <plasmid evidence="3 4">p1</plasmid>
    </source>
</reference>
<name>R4X4D8_9BURK</name>
<dbReference type="SUPFAM" id="SSF53474">
    <property type="entry name" value="alpha/beta-Hydrolases"/>
    <property type="match status" value="1"/>
</dbReference>
<keyword evidence="4" id="KW-1185">Reference proteome</keyword>
<evidence type="ECO:0000259" key="1">
    <source>
        <dbReference type="Pfam" id="PF01738"/>
    </source>
</evidence>
<dbReference type="PANTHER" id="PTHR38436:SF3">
    <property type="entry name" value="CARBOXYMETHYLENEBUTENOLIDASE-RELATED"/>
    <property type="match status" value="1"/>
</dbReference>
<dbReference type="InterPro" id="IPR032710">
    <property type="entry name" value="NTF2-like_dom_sf"/>
</dbReference>
<dbReference type="GO" id="GO:0016787">
    <property type="term" value="F:hydrolase activity"/>
    <property type="evidence" value="ECO:0007669"/>
    <property type="project" value="UniProtKB-KW"/>
</dbReference>
<dbReference type="InterPro" id="IPR029058">
    <property type="entry name" value="AB_hydrolase_fold"/>
</dbReference>
<dbReference type="HOGENOM" id="CLU_032662_0_0_4"/>
<evidence type="ECO:0000313" key="3">
    <source>
        <dbReference type="EMBL" id="BAN28156.1"/>
    </source>
</evidence>
<dbReference type="Pfam" id="PF12680">
    <property type="entry name" value="SnoaL_2"/>
    <property type="match status" value="1"/>
</dbReference>
<evidence type="ECO:0000259" key="2">
    <source>
        <dbReference type="Pfam" id="PF12680"/>
    </source>
</evidence>
<proteinExistence type="predicted"/>
<dbReference type="Pfam" id="PF01738">
    <property type="entry name" value="DLH"/>
    <property type="match status" value="1"/>
</dbReference>
<evidence type="ECO:0000313" key="4">
    <source>
        <dbReference type="Proteomes" id="UP000013966"/>
    </source>
</evidence>
<dbReference type="EMBL" id="AP013061">
    <property type="protein sequence ID" value="BAN28156.1"/>
    <property type="molecule type" value="Genomic_DNA"/>
</dbReference>